<comment type="catalytic activity">
    <reaction evidence="9">
        <text>UTP + L-glutamine + ATP + H2O = CTP + L-glutamate + ADP + phosphate + 2 H(+)</text>
        <dbReference type="Rhea" id="RHEA:26426"/>
        <dbReference type="ChEBI" id="CHEBI:15377"/>
        <dbReference type="ChEBI" id="CHEBI:15378"/>
        <dbReference type="ChEBI" id="CHEBI:29985"/>
        <dbReference type="ChEBI" id="CHEBI:30616"/>
        <dbReference type="ChEBI" id="CHEBI:37563"/>
        <dbReference type="ChEBI" id="CHEBI:43474"/>
        <dbReference type="ChEBI" id="CHEBI:46398"/>
        <dbReference type="ChEBI" id="CHEBI:58359"/>
        <dbReference type="ChEBI" id="CHEBI:456216"/>
        <dbReference type="EC" id="6.3.4.2"/>
    </reaction>
</comment>
<proteinExistence type="inferred from homology"/>
<organism evidence="11 12">
    <name type="scientific">Paenibacillus solisilvae</name>
    <dbReference type="NCBI Taxonomy" id="2486751"/>
    <lineage>
        <taxon>Bacteria</taxon>
        <taxon>Bacillati</taxon>
        <taxon>Bacillota</taxon>
        <taxon>Bacilli</taxon>
        <taxon>Bacillales</taxon>
        <taxon>Paenibacillaceae</taxon>
        <taxon>Paenibacillus</taxon>
    </lineage>
</organism>
<dbReference type="Pfam" id="PF00117">
    <property type="entry name" value="GATase"/>
    <property type="match status" value="1"/>
</dbReference>
<dbReference type="Gene3D" id="3.40.50.880">
    <property type="match status" value="1"/>
</dbReference>
<evidence type="ECO:0000256" key="2">
    <source>
        <dbReference type="ARBA" id="ARBA00007533"/>
    </source>
</evidence>
<evidence type="ECO:0000256" key="3">
    <source>
        <dbReference type="ARBA" id="ARBA00012291"/>
    </source>
</evidence>
<dbReference type="EC" id="6.3.4.2" evidence="3"/>
<evidence type="ECO:0000313" key="12">
    <source>
        <dbReference type="Proteomes" id="UP001596047"/>
    </source>
</evidence>
<dbReference type="Proteomes" id="UP001596047">
    <property type="component" value="Unassembled WGS sequence"/>
</dbReference>
<evidence type="ECO:0000256" key="5">
    <source>
        <dbReference type="ARBA" id="ARBA00022741"/>
    </source>
</evidence>
<dbReference type="InterPro" id="IPR029062">
    <property type="entry name" value="Class_I_gatase-like"/>
</dbReference>
<accession>A0ABW0W6J1</accession>
<dbReference type="InterPro" id="IPR017926">
    <property type="entry name" value="GATASE"/>
</dbReference>
<sequence>MKIGIIGDYNPESPTHQATTMALAHSAAKANLAVETEWLPTASIAGKSDEWLNSYHGLWIAPGVPDSVDGVLHAITFAREHDVPLLGTCAGFQFIIMEFARNVLGMTDVHHEEYNSGANHFLISKLSCSLAGQEGQVLIKQQSAVHRIYQSEQTIEAFRCSYGLDASYAARLNEAGLCIVGSDLFGEPRIVELPSHRFFIGTLYVPQLHSACDQPHCLVDSFMLHAATRQVGWAYVPDNMSDGSVYS</sequence>
<comment type="pathway">
    <text evidence="1">Pyrimidine metabolism; CTP biosynthesis via de novo pathway; CTP from UDP: step 2/2.</text>
</comment>
<keyword evidence="6" id="KW-0067">ATP-binding</keyword>
<evidence type="ECO:0000256" key="6">
    <source>
        <dbReference type="ARBA" id="ARBA00022840"/>
    </source>
</evidence>
<evidence type="ECO:0000256" key="1">
    <source>
        <dbReference type="ARBA" id="ARBA00005171"/>
    </source>
</evidence>
<dbReference type="PANTHER" id="PTHR11550:SF0">
    <property type="entry name" value="CTP SYNTHASE-RELATED"/>
    <property type="match status" value="1"/>
</dbReference>
<evidence type="ECO:0000256" key="8">
    <source>
        <dbReference type="ARBA" id="ARBA00022975"/>
    </source>
</evidence>
<keyword evidence="7" id="KW-0315">Glutamine amidotransferase</keyword>
<keyword evidence="12" id="KW-1185">Reference proteome</keyword>
<evidence type="ECO:0000259" key="10">
    <source>
        <dbReference type="Pfam" id="PF00117"/>
    </source>
</evidence>
<dbReference type="SUPFAM" id="SSF52317">
    <property type="entry name" value="Class I glutamine amidotransferase-like"/>
    <property type="match status" value="1"/>
</dbReference>
<protein>
    <recommendedName>
        <fullName evidence="3">CTP synthase (glutamine hydrolyzing)</fullName>
        <ecNumber evidence="3">6.3.4.2</ecNumber>
    </recommendedName>
</protein>
<keyword evidence="8" id="KW-0665">Pyrimidine biosynthesis</keyword>
<reference evidence="12" key="1">
    <citation type="journal article" date="2019" name="Int. J. Syst. Evol. Microbiol.">
        <title>The Global Catalogue of Microorganisms (GCM) 10K type strain sequencing project: providing services to taxonomists for standard genome sequencing and annotation.</title>
        <authorList>
            <consortium name="The Broad Institute Genomics Platform"/>
            <consortium name="The Broad Institute Genome Sequencing Center for Infectious Disease"/>
            <person name="Wu L."/>
            <person name="Ma J."/>
        </authorList>
    </citation>
    <scope>NUCLEOTIDE SEQUENCE [LARGE SCALE GENOMIC DNA]</scope>
    <source>
        <strain evidence="12">CGMCC 1.3240</strain>
    </source>
</reference>
<dbReference type="PANTHER" id="PTHR11550">
    <property type="entry name" value="CTP SYNTHASE"/>
    <property type="match status" value="1"/>
</dbReference>
<evidence type="ECO:0000256" key="7">
    <source>
        <dbReference type="ARBA" id="ARBA00022962"/>
    </source>
</evidence>
<name>A0ABW0W6J1_9BACL</name>
<evidence type="ECO:0000256" key="4">
    <source>
        <dbReference type="ARBA" id="ARBA00022598"/>
    </source>
</evidence>
<dbReference type="NCBIfam" id="NF004836">
    <property type="entry name" value="PRK06186.1"/>
    <property type="match status" value="1"/>
</dbReference>
<dbReference type="RefSeq" id="WP_379190967.1">
    <property type="nucleotide sequence ID" value="NZ_JBHSOW010000095.1"/>
</dbReference>
<gene>
    <name evidence="11" type="ORF">ACFPYJ_25105</name>
</gene>
<comment type="similarity">
    <text evidence="2">Belongs to the CTP synthase family.</text>
</comment>
<evidence type="ECO:0000313" key="11">
    <source>
        <dbReference type="EMBL" id="MFC5652331.1"/>
    </source>
</evidence>
<dbReference type="EMBL" id="JBHSOW010000095">
    <property type="protein sequence ID" value="MFC5652331.1"/>
    <property type="molecule type" value="Genomic_DNA"/>
</dbReference>
<comment type="caution">
    <text evidence="11">The sequence shown here is derived from an EMBL/GenBank/DDBJ whole genome shotgun (WGS) entry which is preliminary data.</text>
</comment>
<evidence type="ECO:0000256" key="9">
    <source>
        <dbReference type="ARBA" id="ARBA00047781"/>
    </source>
</evidence>
<dbReference type="InterPro" id="IPR004468">
    <property type="entry name" value="CTP_synthase"/>
</dbReference>
<keyword evidence="4" id="KW-0436">Ligase</keyword>
<feature type="domain" description="Glutamine amidotransferase" evidence="10">
    <location>
        <begin position="19"/>
        <end position="120"/>
    </location>
</feature>
<keyword evidence="5" id="KW-0547">Nucleotide-binding</keyword>